<evidence type="ECO:0000313" key="2">
    <source>
        <dbReference type="Proteomes" id="UP000188145"/>
    </source>
</evidence>
<dbReference type="Proteomes" id="UP000188145">
    <property type="component" value="Chromosome"/>
</dbReference>
<keyword evidence="2" id="KW-1185">Reference proteome</keyword>
<protein>
    <submittedName>
        <fullName evidence="1">Uncharacterized protein</fullName>
    </submittedName>
</protein>
<reference evidence="2" key="1">
    <citation type="submission" date="2017-02" db="EMBL/GenBank/DDBJ databases">
        <title>Tessaracoccus aquaemaris sp. nov., isolated from the intestine of a Korean rockfish, Sebastes schlegelii, in a marine aquaculture pond.</title>
        <authorList>
            <person name="Tak E.J."/>
            <person name="Bae J.-W."/>
        </authorList>
    </citation>
    <scope>NUCLEOTIDE SEQUENCE [LARGE SCALE GENOMIC DNA]</scope>
    <source>
        <strain evidence="2">NSG39</strain>
    </source>
</reference>
<dbReference type="EMBL" id="CP019606">
    <property type="protein sequence ID" value="AQP48859.1"/>
    <property type="molecule type" value="Genomic_DNA"/>
</dbReference>
<accession>A0A1Q2CRW8</accession>
<gene>
    <name evidence="1" type="ORF">BW730_16535</name>
</gene>
<organism evidence="1 2">
    <name type="scientific">Tessaracoccus aquimaris</name>
    <dbReference type="NCBI Taxonomy" id="1332264"/>
    <lineage>
        <taxon>Bacteria</taxon>
        <taxon>Bacillati</taxon>
        <taxon>Actinomycetota</taxon>
        <taxon>Actinomycetes</taxon>
        <taxon>Propionibacteriales</taxon>
        <taxon>Propionibacteriaceae</taxon>
        <taxon>Tessaracoccus</taxon>
    </lineage>
</organism>
<proteinExistence type="predicted"/>
<sequence>MPGLDGALLLGGGLGGLGRLVDRGEQRRVAQGVGVGRVVQVEAALGLLLGSEFRLGRPLGLHDRLLLDRRVHWLLRLDVGLGRLLCLSLRCLRGLHIGDLGGVSNEGCRLDGGWRDPLPGADPEHRHLGEHAQLLVTGEPDEGLGVGGQVDGGDGGGPHHHGQLEDLVVVDGLQVDAQVTLPAEARLVPGDGAVAFQRDLAAVGVDHADPATGEAVQAVAVPEERAEVGHRVEPDLACQLQQPVDRLRRHDVGPEVVDQLGGPRGAGSMTTSIVGPASTSQLPGVYVTLQAAMGSVIWSSSEWALWARLRGARLVS</sequence>
<name>A0A1Q2CRW8_9ACTN</name>
<dbReference type="AlphaFoldDB" id="A0A1Q2CRW8"/>
<evidence type="ECO:0000313" key="1">
    <source>
        <dbReference type="EMBL" id="AQP48859.1"/>
    </source>
</evidence>
<dbReference type="STRING" id="1332264.BW730_16535"/>
<dbReference type="KEGG" id="tes:BW730_16535"/>